<name>A0A699HT09_TANCI</name>
<protein>
    <submittedName>
        <fullName evidence="3">Reverse transcriptase domain-containing protein</fullName>
    </submittedName>
</protein>
<feature type="region of interest" description="Disordered" evidence="1">
    <location>
        <begin position="259"/>
        <end position="283"/>
    </location>
</feature>
<dbReference type="PANTHER" id="PTHR45835:SF99">
    <property type="entry name" value="CHROMO DOMAIN-CONTAINING PROTEIN-RELATED"/>
    <property type="match status" value="1"/>
</dbReference>
<dbReference type="InterPro" id="IPR012337">
    <property type="entry name" value="RNaseH-like_sf"/>
</dbReference>
<reference evidence="3" key="1">
    <citation type="journal article" date="2019" name="Sci. Rep.">
        <title>Draft genome of Tanacetum cinerariifolium, the natural source of mosquito coil.</title>
        <authorList>
            <person name="Yamashiro T."/>
            <person name="Shiraishi A."/>
            <person name="Satake H."/>
            <person name="Nakayama K."/>
        </authorList>
    </citation>
    <scope>NUCLEOTIDE SEQUENCE</scope>
</reference>
<evidence type="ECO:0000256" key="1">
    <source>
        <dbReference type="SAM" id="MobiDB-lite"/>
    </source>
</evidence>
<keyword evidence="3" id="KW-0695">RNA-directed DNA polymerase</keyword>
<feature type="domain" description="Integrase catalytic" evidence="2">
    <location>
        <begin position="31"/>
        <end position="194"/>
    </location>
</feature>
<evidence type="ECO:0000259" key="2">
    <source>
        <dbReference type="PROSITE" id="PS50994"/>
    </source>
</evidence>
<comment type="caution">
    <text evidence="3">The sequence shown here is derived from an EMBL/GenBank/DDBJ whole genome shotgun (WGS) entry which is preliminary data.</text>
</comment>
<dbReference type="InterPro" id="IPR001584">
    <property type="entry name" value="Integrase_cat-core"/>
</dbReference>
<feature type="domain" description="Integrase catalytic" evidence="2">
    <location>
        <begin position="450"/>
        <end position="588"/>
    </location>
</feature>
<gene>
    <name evidence="3" type="ORF">Tci_413332</name>
</gene>
<dbReference type="InterPro" id="IPR036397">
    <property type="entry name" value="RNaseH_sf"/>
</dbReference>
<accession>A0A699HT09</accession>
<evidence type="ECO:0000313" key="3">
    <source>
        <dbReference type="EMBL" id="GEY41358.1"/>
    </source>
</evidence>
<dbReference type="AlphaFoldDB" id="A0A699HT09"/>
<dbReference type="Pfam" id="PF13976">
    <property type="entry name" value="gag_pre-integrs"/>
    <property type="match status" value="1"/>
</dbReference>
<dbReference type="GO" id="GO:0015074">
    <property type="term" value="P:DNA integration"/>
    <property type="evidence" value="ECO:0007669"/>
    <property type="project" value="InterPro"/>
</dbReference>
<dbReference type="FunFam" id="3.30.420.10:FF:000032">
    <property type="entry name" value="Retrovirus-related Pol polyprotein from transposon 297-like Protein"/>
    <property type="match status" value="1"/>
</dbReference>
<dbReference type="SUPFAM" id="SSF53098">
    <property type="entry name" value="Ribonuclease H-like"/>
    <property type="match status" value="2"/>
</dbReference>
<organism evidence="3">
    <name type="scientific">Tanacetum cinerariifolium</name>
    <name type="common">Dalmatian daisy</name>
    <name type="synonym">Chrysanthemum cinerariifolium</name>
    <dbReference type="NCBI Taxonomy" id="118510"/>
    <lineage>
        <taxon>Eukaryota</taxon>
        <taxon>Viridiplantae</taxon>
        <taxon>Streptophyta</taxon>
        <taxon>Embryophyta</taxon>
        <taxon>Tracheophyta</taxon>
        <taxon>Spermatophyta</taxon>
        <taxon>Magnoliopsida</taxon>
        <taxon>eudicotyledons</taxon>
        <taxon>Gunneridae</taxon>
        <taxon>Pentapetalae</taxon>
        <taxon>asterids</taxon>
        <taxon>campanulids</taxon>
        <taxon>Asterales</taxon>
        <taxon>Asteraceae</taxon>
        <taxon>Asteroideae</taxon>
        <taxon>Anthemideae</taxon>
        <taxon>Anthemidinae</taxon>
        <taxon>Tanacetum</taxon>
    </lineage>
</organism>
<dbReference type="Gene3D" id="3.30.420.10">
    <property type="entry name" value="Ribonuclease H-like superfamily/Ribonuclease H"/>
    <property type="match status" value="2"/>
</dbReference>
<dbReference type="GO" id="GO:0003676">
    <property type="term" value="F:nucleic acid binding"/>
    <property type="evidence" value="ECO:0007669"/>
    <property type="project" value="InterPro"/>
</dbReference>
<dbReference type="GO" id="GO:0003964">
    <property type="term" value="F:RNA-directed DNA polymerase activity"/>
    <property type="evidence" value="ECO:0007669"/>
    <property type="project" value="UniProtKB-KW"/>
</dbReference>
<keyword evidence="3" id="KW-0548">Nucleotidyltransferase</keyword>
<sequence>MKADIATFVSKCLTYAKVKAEHQKPSGLLQQPEIPEWKWEKITMDFVLGLPRTLSGYDSIWVIVDCLTKSVHFLPMKKTDSIKKLAQLYLKEIVYRNGVPVSIISDRDSLFTSRFWKTLQNVLGTQLNLSIAYHPETDGQSERTIQTLEDMLRACAIDSGNSWDRHLPLVEFSYNNSYHASIKAAPFEALYGRKCRSPTKNMVIPLEEVQLDDKLHFIEEPVEIMDRELVPLRVNLGVLKDLLDDNNFFIFDDESVKNSPVSKMPVRKKPRDSMNVRSKSNLNTSLPRTVHSSRFVFGSLIRDVQTYDGLSCSVDELCGKVSRNGHNLFNVRQFCDKGLEVAFRKSTCFVRKKDGVDLLTGDRSSNLYTISLNEVASNFSTCLLAKASSSQSWLWHQRLSYLNFATTNNLVKNNLVQGLPKMKFEKDHLCSACEQEKIHQKHHKYKTAFASNKPLYLFHIDLCGPMRIQSINKKRYVLVVVDDYSRYTWVQRVRTDYGMEFKNKILAKFFDEAEAIATACFTQNHSIIHKSFDKTPYELMNKRKPNIKFFRVFGCRCYLLNDYEDVGKLKEKGDIGVFVGYLKESVGF</sequence>
<dbReference type="PROSITE" id="PS50994">
    <property type="entry name" value="INTEGRASE"/>
    <property type="match status" value="2"/>
</dbReference>
<dbReference type="EMBL" id="BKCJ010176483">
    <property type="protein sequence ID" value="GEY41358.1"/>
    <property type="molecule type" value="Genomic_DNA"/>
</dbReference>
<proteinExistence type="predicted"/>
<keyword evidence="3" id="KW-0808">Transferase</keyword>
<dbReference type="InterPro" id="IPR025724">
    <property type="entry name" value="GAG-pre-integrase_dom"/>
</dbReference>
<dbReference type="PANTHER" id="PTHR45835">
    <property type="entry name" value="YALI0A06105P"/>
    <property type="match status" value="1"/>
</dbReference>